<evidence type="ECO:0000256" key="1">
    <source>
        <dbReference type="SAM" id="SignalP"/>
    </source>
</evidence>
<keyword evidence="1" id="KW-0732">Signal</keyword>
<evidence type="ECO:0000313" key="2">
    <source>
        <dbReference type="EMBL" id="KAE9397568.1"/>
    </source>
</evidence>
<evidence type="ECO:0000313" key="3">
    <source>
        <dbReference type="Proteomes" id="UP000799118"/>
    </source>
</evidence>
<gene>
    <name evidence="2" type="ORF">BT96DRAFT_976917</name>
</gene>
<feature type="chain" id="PRO_5025380168" evidence="1">
    <location>
        <begin position="24"/>
        <end position="172"/>
    </location>
</feature>
<proteinExistence type="predicted"/>
<dbReference type="Proteomes" id="UP000799118">
    <property type="component" value="Unassembled WGS sequence"/>
</dbReference>
<protein>
    <submittedName>
        <fullName evidence="2">Uncharacterized protein</fullName>
    </submittedName>
</protein>
<reference evidence="2" key="1">
    <citation type="journal article" date="2019" name="Environ. Microbiol.">
        <title>Fungal ecological strategies reflected in gene transcription - a case study of two litter decomposers.</title>
        <authorList>
            <person name="Barbi F."/>
            <person name="Kohler A."/>
            <person name="Barry K."/>
            <person name="Baskaran P."/>
            <person name="Daum C."/>
            <person name="Fauchery L."/>
            <person name="Ihrmark K."/>
            <person name="Kuo A."/>
            <person name="LaButti K."/>
            <person name="Lipzen A."/>
            <person name="Morin E."/>
            <person name="Grigoriev I.V."/>
            <person name="Henrissat B."/>
            <person name="Lindahl B."/>
            <person name="Martin F."/>
        </authorList>
    </citation>
    <scope>NUCLEOTIDE SEQUENCE</scope>
    <source>
        <strain evidence="2">JB14</strain>
    </source>
</reference>
<keyword evidence="3" id="KW-1185">Reference proteome</keyword>
<name>A0A6A4HJE2_9AGAR</name>
<dbReference type="EMBL" id="ML769495">
    <property type="protein sequence ID" value="KAE9397568.1"/>
    <property type="molecule type" value="Genomic_DNA"/>
</dbReference>
<feature type="signal peptide" evidence="1">
    <location>
        <begin position="1"/>
        <end position="23"/>
    </location>
</feature>
<organism evidence="2 3">
    <name type="scientific">Gymnopus androsaceus JB14</name>
    <dbReference type="NCBI Taxonomy" id="1447944"/>
    <lineage>
        <taxon>Eukaryota</taxon>
        <taxon>Fungi</taxon>
        <taxon>Dikarya</taxon>
        <taxon>Basidiomycota</taxon>
        <taxon>Agaricomycotina</taxon>
        <taxon>Agaricomycetes</taxon>
        <taxon>Agaricomycetidae</taxon>
        <taxon>Agaricales</taxon>
        <taxon>Marasmiineae</taxon>
        <taxon>Omphalotaceae</taxon>
        <taxon>Gymnopus</taxon>
    </lineage>
</organism>
<dbReference type="AlphaFoldDB" id="A0A6A4HJE2"/>
<sequence length="172" mass="18910">MRSNYLSYFAFIALSFSIAAVSAVPIDGNHATNSPSGSTILINYVKDYPVTASLHLVGDSKPNEAQAGRLIPKSMDKFFTRIANDKSLGLDLTLPLKIVPENSPETHKLNMVPFLFTVSNGKGKCSGGCMALLDYISNQGMIWNKGIIWNQEGAKGWNEKENIILRDPNFEQ</sequence>
<accession>A0A6A4HJE2</accession>